<name>A0ABT1S5H6_9FIRM</name>
<keyword evidence="2" id="KW-0812">Transmembrane</keyword>
<gene>
    <name evidence="3" type="ORF">NE686_01345</name>
</gene>
<comment type="caution">
    <text evidence="3">The sequence shown here is derived from an EMBL/GenBank/DDBJ whole genome shotgun (WGS) entry which is preliminary data.</text>
</comment>
<dbReference type="RefSeq" id="WP_216562607.1">
    <property type="nucleotide sequence ID" value="NZ_JAHLOH010000053.1"/>
</dbReference>
<feature type="transmembrane region" description="Helical" evidence="2">
    <location>
        <begin position="67"/>
        <end position="87"/>
    </location>
</feature>
<organism evidence="3 4">
    <name type="scientific">Tissierella carlieri</name>
    <dbReference type="NCBI Taxonomy" id="689904"/>
    <lineage>
        <taxon>Bacteria</taxon>
        <taxon>Bacillati</taxon>
        <taxon>Bacillota</taxon>
        <taxon>Tissierellia</taxon>
        <taxon>Tissierellales</taxon>
        <taxon>Tissierellaceae</taxon>
        <taxon>Tissierella</taxon>
    </lineage>
</organism>
<feature type="compositionally biased region" description="Basic and acidic residues" evidence="1">
    <location>
        <begin position="1"/>
        <end position="13"/>
    </location>
</feature>
<keyword evidence="4" id="KW-1185">Reference proteome</keyword>
<evidence type="ECO:0000313" key="4">
    <source>
        <dbReference type="Proteomes" id="UP001524478"/>
    </source>
</evidence>
<dbReference type="EMBL" id="JANGAC010000001">
    <property type="protein sequence ID" value="MCQ4921716.1"/>
    <property type="molecule type" value="Genomic_DNA"/>
</dbReference>
<proteinExistence type="predicted"/>
<evidence type="ECO:0000313" key="3">
    <source>
        <dbReference type="EMBL" id="MCQ4921716.1"/>
    </source>
</evidence>
<keyword evidence="2" id="KW-1133">Transmembrane helix</keyword>
<feature type="region of interest" description="Disordered" evidence="1">
    <location>
        <begin position="1"/>
        <end position="25"/>
    </location>
</feature>
<evidence type="ECO:0000256" key="1">
    <source>
        <dbReference type="SAM" id="MobiDB-lite"/>
    </source>
</evidence>
<dbReference type="Proteomes" id="UP001524478">
    <property type="component" value="Unassembled WGS sequence"/>
</dbReference>
<evidence type="ECO:0000256" key="2">
    <source>
        <dbReference type="SAM" id="Phobius"/>
    </source>
</evidence>
<keyword evidence="2" id="KW-0472">Membrane</keyword>
<reference evidence="3 4" key="1">
    <citation type="submission" date="2022-06" db="EMBL/GenBank/DDBJ databases">
        <title>Isolation of gut microbiota from human fecal samples.</title>
        <authorList>
            <person name="Pamer E.G."/>
            <person name="Barat B."/>
            <person name="Waligurski E."/>
            <person name="Medina S."/>
            <person name="Paddock L."/>
            <person name="Mostad J."/>
        </authorList>
    </citation>
    <scope>NUCLEOTIDE SEQUENCE [LARGE SCALE GENOMIC DNA]</scope>
    <source>
        <strain evidence="3 4">DFI.7.95</strain>
    </source>
</reference>
<sequence length="122" mass="14394">MYENLPEEKKLELNDGSNKPKQGNRKEYYFVGNNSRISVGTVGNRSFGRGEEVSIEIIPFFDSFRTLTVLFLLQFKVFLRIYILLLFDKRKEGVLKLMENHKISYYGRSFNRNSGYSIIHKR</sequence>
<protein>
    <submittedName>
        <fullName evidence="3">Uncharacterized protein</fullName>
    </submittedName>
</protein>
<accession>A0ABT1S5H6</accession>